<keyword evidence="3" id="KW-0813">Transport</keyword>
<evidence type="ECO:0000313" key="10">
    <source>
        <dbReference type="Proteomes" id="UP000065220"/>
    </source>
</evidence>
<feature type="transmembrane region" description="Helical" evidence="8">
    <location>
        <begin position="315"/>
        <end position="336"/>
    </location>
</feature>
<evidence type="ECO:0000256" key="6">
    <source>
        <dbReference type="ARBA" id="ARBA00022989"/>
    </source>
</evidence>
<organism evidence="9 10">
    <name type="scientific">Actinomyces radicidentis</name>
    <dbReference type="NCBI Taxonomy" id="111015"/>
    <lineage>
        <taxon>Bacteria</taxon>
        <taxon>Bacillati</taxon>
        <taxon>Actinomycetota</taxon>
        <taxon>Actinomycetes</taxon>
        <taxon>Actinomycetales</taxon>
        <taxon>Actinomycetaceae</taxon>
        <taxon>Actinomyces</taxon>
    </lineage>
</organism>
<evidence type="ECO:0000256" key="1">
    <source>
        <dbReference type="ARBA" id="ARBA00004651"/>
    </source>
</evidence>
<feature type="transmembrane region" description="Helical" evidence="8">
    <location>
        <begin position="127"/>
        <end position="147"/>
    </location>
</feature>
<accession>A0A0X8JF73</accession>
<dbReference type="STRING" id="111015.AXF14_09205"/>
<dbReference type="GO" id="GO:0005886">
    <property type="term" value="C:plasma membrane"/>
    <property type="evidence" value="ECO:0007669"/>
    <property type="project" value="UniProtKB-SubCell"/>
</dbReference>
<sequence>MNAVASYRRRTARRAAILIGLAVVVAAGLVLALMVGPLPLGADDVLRSLLRPGADPSADDVVRQLRLPPAVLAVLVGAALSLAGAQMQVLLQNPLAEPFTLGVSAASALGAALAISAGLALPLHPGATVPAAALAGGLTASLVISLVSRMPGVTRETTVLLGIALVLSCQALLALVQYRASTESLQQIVFWSMGSLMRGRWNAVWTVGAALAVVAPAFWVNGWRLTALSLGEQRAAAMGVDVGRTRTRGLVGVCVLASLSVAFVGVIGFIGLVGPHVARGLVGEDQRFLIPASMLCGAALLTGAHVLSQVLVPGVAVPVGIVTALVGVPVFLAIVLGRVGVRRRAGA</sequence>
<keyword evidence="10" id="KW-1185">Reference proteome</keyword>
<feature type="transmembrane region" description="Helical" evidence="8">
    <location>
        <begin position="66"/>
        <end position="87"/>
    </location>
</feature>
<keyword evidence="7 8" id="KW-0472">Membrane</keyword>
<feature type="transmembrane region" description="Helical" evidence="8">
    <location>
        <begin position="159"/>
        <end position="180"/>
    </location>
</feature>
<feature type="transmembrane region" description="Helical" evidence="8">
    <location>
        <begin position="250"/>
        <end position="273"/>
    </location>
</feature>
<dbReference type="Pfam" id="PF01032">
    <property type="entry name" value="FecCD"/>
    <property type="match status" value="1"/>
</dbReference>
<dbReference type="PANTHER" id="PTHR30472">
    <property type="entry name" value="FERRIC ENTEROBACTIN TRANSPORT SYSTEM PERMEASE PROTEIN"/>
    <property type="match status" value="1"/>
</dbReference>
<dbReference type="InterPro" id="IPR037294">
    <property type="entry name" value="ABC_BtuC-like"/>
</dbReference>
<comment type="similarity">
    <text evidence="2">Belongs to the binding-protein-dependent transport system permease family. FecCD subfamily.</text>
</comment>
<keyword evidence="4" id="KW-1003">Cell membrane</keyword>
<evidence type="ECO:0000256" key="3">
    <source>
        <dbReference type="ARBA" id="ARBA00022448"/>
    </source>
</evidence>
<keyword evidence="5 8" id="KW-0812">Transmembrane</keyword>
<dbReference type="EMBL" id="CP014228">
    <property type="protein sequence ID" value="AMD87730.1"/>
    <property type="molecule type" value="Genomic_DNA"/>
</dbReference>
<evidence type="ECO:0000256" key="7">
    <source>
        <dbReference type="ARBA" id="ARBA00023136"/>
    </source>
</evidence>
<proteinExistence type="inferred from homology"/>
<dbReference type="Proteomes" id="UP000065220">
    <property type="component" value="Chromosome"/>
</dbReference>
<reference evidence="10" key="1">
    <citation type="submission" date="2016-02" db="EMBL/GenBank/DDBJ databases">
        <authorList>
            <person name="Holder M.E."/>
            <person name="Ajami N.J."/>
            <person name="Petrosino J.F."/>
        </authorList>
    </citation>
    <scope>NUCLEOTIDE SEQUENCE [LARGE SCALE GENOMIC DNA]</scope>
    <source>
        <strain evidence="10">CCUG 36733</strain>
    </source>
</reference>
<gene>
    <name evidence="9" type="ORF">AXF14_09205</name>
</gene>
<name>A0A0X8JF73_ACTRD</name>
<feature type="transmembrane region" description="Helical" evidence="8">
    <location>
        <begin position="99"/>
        <end position="121"/>
    </location>
</feature>
<dbReference type="KEGG" id="ard:AXF14_09205"/>
<dbReference type="Gene3D" id="1.10.3470.10">
    <property type="entry name" value="ABC transporter involved in vitamin B12 uptake, BtuC"/>
    <property type="match status" value="1"/>
</dbReference>
<dbReference type="OrthoDB" id="9782305at2"/>
<evidence type="ECO:0000256" key="2">
    <source>
        <dbReference type="ARBA" id="ARBA00007935"/>
    </source>
</evidence>
<dbReference type="InterPro" id="IPR000522">
    <property type="entry name" value="ABC_transptr_permease_BtuC"/>
</dbReference>
<evidence type="ECO:0000256" key="8">
    <source>
        <dbReference type="SAM" id="Phobius"/>
    </source>
</evidence>
<keyword evidence="6 8" id="KW-1133">Transmembrane helix</keyword>
<evidence type="ECO:0000256" key="5">
    <source>
        <dbReference type="ARBA" id="ARBA00022692"/>
    </source>
</evidence>
<dbReference type="GO" id="GO:0033214">
    <property type="term" value="P:siderophore-iron import into cell"/>
    <property type="evidence" value="ECO:0007669"/>
    <property type="project" value="TreeGrafter"/>
</dbReference>
<protein>
    <submittedName>
        <fullName evidence="9">Iron-siderophore ABC transporter permease</fullName>
    </submittedName>
</protein>
<dbReference type="AlphaFoldDB" id="A0A0X8JF73"/>
<dbReference type="PANTHER" id="PTHR30472:SF25">
    <property type="entry name" value="ABC TRANSPORTER PERMEASE PROTEIN MJ0876-RELATED"/>
    <property type="match status" value="1"/>
</dbReference>
<comment type="subcellular location">
    <subcellularLocation>
        <location evidence="1">Cell membrane</location>
        <topology evidence="1">Multi-pass membrane protein</topology>
    </subcellularLocation>
</comment>
<dbReference type="CDD" id="cd06550">
    <property type="entry name" value="TM_ABC_iron-siderophores_like"/>
    <property type="match status" value="1"/>
</dbReference>
<dbReference type="RefSeq" id="WP_067942721.1">
    <property type="nucleotide sequence ID" value="NZ_CAUHMM010000050.1"/>
</dbReference>
<feature type="transmembrane region" description="Helical" evidence="8">
    <location>
        <begin position="200"/>
        <end position="220"/>
    </location>
</feature>
<dbReference type="GO" id="GO:0022857">
    <property type="term" value="F:transmembrane transporter activity"/>
    <property type="evidence" value="ECO:0007669"/>
    <property type="project" value="InterPro"/>
</dbReference>
<dbReference type="SUPFAM" id="SSF81345">
    <property type="entry name" value="ABC transporter involved in vitamin B12 uptake, BtuC"/>
    <property type="match status" value="1"/>
</dbReference>
<evidence type="ECO:0000313" key="9">
    <source>
        <dbReference type="EMBL" id="AMD87730.1"/>
    </source>
</evidence>
<evidence type="ECO:0000256" key="4">
    <source>
        <dbReference type="ARBA" id="ARBA00022475"/>
    </source>
</evidence>